<evidence type="ECO:0000313" key="2">
    <source>
        <dbReference type="EMBL" id="KAF7469391.1"/>
    </source>
</evidence>
<dbReference type="Proteomes" id="UP000335636">
    <property type="component" value="Unassembled WGS sequence"/>
</dbReference>
<dbReference type="Proteomes" id="UP000662637">
    <property type="component" value="Unassembled WGS sequence"/>
</dbReference>
<dbReference type="EMBL" id="WJEC01007650">
    <property type="protein sequence ID" value="KAF7469391.1"/>
    <property type="molecule type" value="Genomic_DNA"/>
</dbReference>
<proteinExistence type="predicted"/>
<evidence type="ECO:0000313" key="3">
    <source>
        <dbReference type="EMBL" id="VTJ77591.1"/>
    </source>
</evidence>
<feature type="region of interest" description="Disordered" evidence="1">
    <location>
        <begin position="18"/>
        <end position="37"/>
    </location>
</feature>
<gene>
    <name evidence="2" type="ORF">GHT09_019324</name>
    <name evidence="3" type="ORF">MONAX_5E014371</name>
</gene>
<protein>
    <submittedName>
        <fullName evidence="3">Uncharacterized protein</fullName>
    </submittedName>
</protein>
<keyword evidence="4" id="KW-1185">Reference proteome</keyword>
<evidence type="ECO:0000256" key="1">
    <source>
        <dbReference type="SAM" id="MobiDB-lite"/>
    </source>
</evidence>
<feature type="region of interest" description="Disordered" evidence="1">
    <location>
        <begin position="98"/>
        <end position="121"/>
    </location>
</feature>
<dbReference type="EMBL" id="CABDUW010000983">
    <property type="protein sequence ID" value="VTJ77591.1"/>
    <property type="molecule type" value="Genomic_DNA"/>
</dbReference>
<accession>A0A5E4C9G9</accession>
<dbReference type="AlphaFoldDB" id="A0A5E4C9G9"/>
<reference evidence="3 4" key="1">
    <citation type="submission" date="2019-04" db="EMBL/GenBank/DDBJ databases">
        <authorList>
            <person name="Alioto T."/>
            <person name="Alioto T."/>
        </authorList>
    </citation>
    <scope>NUCLEOTIDE SEQUENCE [LARGE SCALE GENOMIC DNA]</scope>
</reference>
<organism evidence="3 4">
    <name type="scientific">Marmota monax</name>
    <name type="common">Woodchuck</name>
    <dbReference type="NCBI Taxonomy" id="9995"/>
    <lineage>
        <taxon>Eukaryota</taxon>
        <taxon>Metazoa</taxon>
        <taxon>Chordata</taxon>
        <taxon>Craniata</taxon>
        <taxon>Vertebrata</taxon>
        <taxon>Euteleostomi</taxon>
        <taxon>Mammalia</taxon>
        <taxon>Eutheria</taxon>
        <taxon>Euarchontoglires</taxon>
        <taxon>Glires</taxon>
        <taxon>Rodentia</taxon>
        <taxon>Sciuromorpha</taxon>
        <taxon>Sciuridae</taxon>
        <taxon>Xerinae</taxon>
        <taxon>Marmotini</taxon>
        <taxon>Marmota</taxon>
    </lineage>
</organism>
<name>A0A5E4C9G9_MARMO</name>
<evidence type="ECO:0000313" key="4">
    <source>
        <dbReference type="Proteomes" id="UP000335636"/>
    </source>
</evidence>
<sequence length="121" mass="12549">MRDRSRLLGLSFLPLHHPGLRRPGQPPNGLQASPLAAGPCTVSSLVPSCPAMLAVGPTPTCGSQVGLPSNTDHSSLFPSPEGHDFLSGLFVLKQSGVKIKPPRGPMGQREGVSSILPPCPV</sequence>
<reference evidence="2" key="2">
    <citation type="submission" date="2020-08" db="EMBL/GenBank/DDBJ databases">
        <authorList>
            <person name="Shumante A."/>
            <person name="Zimin A.V."/>
            <person name="Puiu D."/>
            <person name="Salzberg S.L."/>
        </authorList>
    </citation>
    <scope>NUCLEOTIDE SEQUENCE</scope>
    <source>
        <strain evidence="2">WC2-LM</strain>
        <tissue evidence="2">Liver</tissue>
    </source>
</reference>